<proteinExistence type="predicted"/>
<dbReference type="GO" id="GO:0016071">
    <property type="term" value="P:mRNA metabolic process"/>
    <property type="evidence" value="ECO:0007669"/>
    <property type="project" value="UniProtKB-ARBA"/>
</dbReference>
<dbReference type="STRING" id="244447.ENSCSEP00000007585"/>
<evidence type="ECO:0000256" key="4">
    <source>
        <dbReference type="ARBA" id="ARBA00023163"/>
    </source>
</evidence>
<evidence type="ECO:0000256" key="5">
    <source>
        <dbReference type="ARBA" id="ARBA00023242"/>
    </source>
</evidence>
<reference evidence="7 8" key="1">
    <citation type="journal article" date="2014" name="Nat. Genet.">
        <title>Whole-genome sequence of a flatfish provides insights into ZW sex chromosome evolution and adaptation to a benthic lifestyle.</title>
        <authorList>
            <person name="Chen S."/>
            <person name="Zhang G."/>
            <person name="Shao C."/>
            <person name="Huang Q."/>
            <person name="Liu G."/>
            <person name="Zhang P."/>
            <person name="Song W."/>
            <person name="An N."/>
            <person name="Chalopin D."/>
            <person name="Volff J.N."/>
            <person name="Hong Y."/>
            <person name="Li Q."/>
            <person name="Sha Z."/>
            <person name="Zhou H."/>
            <person name="Xie M."/>
            <person name="Yu Q."/>
            <person name="Liu Y."/>
            <person name="Xiang H."/>
            <person name="Wang N."/>
            <person name="Wu K."/>
            <person name="Yang C."/>
            <person name="Zhou Q."/>
            <person name="Liao X."/>
            <person name="Yang L."/>
            <person name="Hu Q."/>
            <person name="Zhang J."/>
            <person name="Meng L."/>
            <person name="Jin L."/>
            <person name="Tian Y."/>
            <person name="Lian J."/>
            <person name="Yang J."/>
            <person name="Miao G."/>
            <person name="Liu S."/>
            <person name="Liang Z."/>
            <person name="Yan F."/>
            <person name="Li Y."/>
            <person name="Sun B."/>
            <person name="Zhang H."/>
            <person name="Zhang J."/>
            <person name="Zhu Y."/>
            <person name="Du M."/>
            <person name="Zhao Y."/>
            <person name="Schartl M."/>
            <person name="Tang Q."/>
            <person name="Wang J."/>
        </authorList>
    </citation>
    <scope>NUCLEOTIDE SEQUENCE</scope>
</reference>
<evidence type="ECO:0000256" key="3">
    <source>
        <dbReference type="ARBA" id="ARBA00023159"/>
    </source>
</evidence>
<feature type="region of interest" description="Disordered" evidence="6">
    <location>
        <begin position="61"/>
        <end position="99"/>
    </location>
</feature>
<evidence type="ECO:0000256" key="6">
    <source>
        <dbReference type="SAM" id="MobiDB-lite"/>
    </source>
</evidence>
<keyword evidence="8" id="KW-1185">Reference proteome</keyword>
<evidence type="ECO:0000313" key="7">
    <source>
        <dbReference type="Ensembl" id="ENSCSEP00000007585.1"/>
    </source>
</evidence>
<dbReference type="InterPro" id="IPR026780">
    <property type="entry name" value="PNRC1/2"/>
</dbReference>
<feature type="compositionally biased region" description="Low complexity" evidence="6">
    <location>
        <begin position="68"/>
        <end position="96"/>
    </location>
</feature>
<name>A0A3P8V5B4_CYNSE</name>
<evidence type="ECO:0000256" key="2">
    <source>
        <dbReference type="ARBA" id="ARBA00023015"/>
    </source>
</evidence>
<feature type="compositionally biased region" description="Pro residues" evidence="6">
    <location>
        <begin position="135"/>
        <end position="145"/>
    </location>
</feature>
<keyword evidence="5" id="KW-0539">Nucleus</keyword>
<dbReference type="AlphaFoldDB" id="A0A3P8V5B4"/>
<keyword evidence="3" id="KW-0010">Activator</keyword>
<dbReference type="GeneTree" id="ENSGT00530000063881"/>
<feature type="region of interest" description="Disordered" evidence="6">
    <location>
        <begin position="131"/>
        <end position="159"/>
    </location>
</feature>
<reference evidence="7" key="3">
    <citation type="submission" date="2025-09" db="UniProtKB">
        <authorList>
            <consortium name="Ensembl"/>
        </authorList>
    </citation>
    <scope>IDENTIFICATION</scope>
</reference>
<dbReference type="Pfam" id="PF15365">
    <property type="entry name" value="PNRC"/>
    <property type="match status" value="1"/>
</dbReference>
<keyword evidence="4" id="KW-0804">Transcription</keyword>
<organism evidence="7 8">
    <name type="scientific">Cynoglossus semilaevis</name>
    <name type="common">Tongue sole</name>
    <dbReference type="NCBI Taxonomy" id="244447"/>
    <lineage>
        <taxon>Eukaryota</taxon>
        <taxon>Metazoa</taxon>
        <taxon>Chordata</taxon>
        <taxon>Craniata</taxon>
        <taxon>Vertebrata</taxon>
        <taxon>Euteleostomi</taxon>
        <taxon>Actinopterygii</taxon>
        <taxon>Neopterygii</taxon>
        <taxon>Teleostei</taxon>
        <taxon>Neoteleostei</taxon>
        <taxon>Acanthomorphata</taxon>
        <taxon>Carangaria</taxon>
        <taxon>Pleuronectiformes</taxon>
        <taxon>Pleuronectoidei</taxon>
        <taxon>Cynoglossidae</taxon>
        <taxon>Cynoglossinae</taxon>
        <taxon>Cynoglossus</taxon>
    </lineage>
</organism>
<dbReference type="OMA" id="HKPPRNC"/>
<reference evidence="7" key="2">
    <citation type="submission" date="2025-08" db="UniProtKB">
        <authorList>
            <consortium name="Ensembl"/>
        </authorList>
    </citation>
    <scope>IDENTIFICATION</scope>
</reference>
<dbReference type="GO" id="GO:0005634">
    <property type="term" value="C:nucleus"/>
    <property type="evidence" value="ECO:0007669"/>
    <property type="project" value="UniProtKB-SubCell"/>
</dbReference>
<dbReference type="Proteomes" id="UP000265120">
    <property type="component" value="Chromosome 7"/>
</dbReference>
<protein>
    <submittedName>
        <fullName evidence="7">Proline-rich nuclear receptor coactivator 1-like</fullName>
    </submittedName>
</protein>
<sequence length="178" mass="19380">MLHGSVAHGDEDANISNTENNKLVVKFIGDSDGLNAGNKARLRKGGKKLLLRTTTAHKQVKNSPVIRLSDLNNNNSLTTSSVNKPASQQQQQHQSSTEPPAVTHMVLNLHHVKNGSRKEVSCSQKVYAGAKFSEPPSPSVLPKPPSHWVGEEQPQNGRQSRELMAVQLKSLLKVQDTA</sequence>
<comment type="subcellular location">
    <subcellularLocation>
        <location evidence="1">Nucleus</location>
    </subcellularLocation>
</comment>
<accession>A0A3P8V5B4</accession>
<dbReference type="InterPro" id="IPR028322">
    <property type="entry name" value="PNRC-like_rgn"/>
</dbReference>
<dbReference type="PANTHER" id="PTHR15405">
    <property type="entry name" value="PROLINE-RICH NUCLEAR RECEPTOR COACTIVATOR"/>
    <property type="match status" value="1"/>
</dbReference>
<evidence type="ECO:0000256" key="1">
    <source>
        <dbReference type="ARBA" id="ARBA00004123"/>
    </source>
</evidence>
<dbReference type="InParanoid" id="A0A3P8V5B4"/>
<dbReference type="Ensembl" id="ENSCSET00000007665.1">
    <property type="protein sequence ID" value="ENSCSEP00000007585.1"/>
    <property type="gene ID" value="ENSCSEG00000004895.1"/>
</dbReference>
<evidence type="ECO:0000313" key="8">
    <source>
        <dbReference type="Proteomes" id="UP000265120"/>
    </source>
</evidence>
<keyword evidence="2" id="KW-0805">Transcription regulation</keyword>